<organism evidence="3">
    <name type="scientific">Echinostoma caproni</name>
    <dbReference type="NCBI Taxonomy" id="27848"/>
    <lineage>
        <taxon>Eukaryota</taxon>
        <taxon>Metazoa</taxon>
        <taxon>Spiralia</taxon>
        <taxon>Lophotrochozoa</taxon>
        <taxon>Platyhelminthes</taxon>
        <taxon>Trematoda</taxon>
        <taxon>Digenea</taxon>
        <taxon>Plagiorchiida</taxon>
        <taxon>Echinostomata</taxon>
        <taxon>Echinostomatoidea</taxon>
        <taxon>Echinostomatidae</taxon>
        <taxon>Echinostoma</taxon>
    </lineage>
</organism>
<dbReference type="PANTHER" id="PTHR33395:SF22">
    <property type="entry name" value="REVERSE TRANSCRIPTASE DOMAIN-CONTAINING PROTEIN"/>
    <property type="match status" value="1"/>
</dbReference>
<protein>
    <submittedName>
        <fullName evidence="3">Reverse transcriptase</fullName>
    </submittedName>
</protein>
<evidence type="ECO:0000313" key="1">
    <source>
        <dbReference type="EMBL" id="VDP91648.1"/>
    </source>
</evidence>
<proteinExistence type="predicted"/>
<dbReference type="EMBL" id="UZAN01057420">
    <property type="protein sequence ID" value="VDP91648.1"/>
    <property type="molecule type" value="Genomic_DNA"/>
</dbReference>
<sequence>MKEIIFLPEDMVKTLGSLDRGKATHPDEIHPKLLWPLESILKAPLARLFNQSMVAATLPQNWKVAAVTSIQKGGHRELPTNYRPVS</sequence>
<dbReference type="WBParaSite" id="ECPE_0001441601-mRNA-1">
    <property type="protein sequence ID" value="ECPE_0001441601-mRNA-1"/>
    <property type="gene ID" value="ECPE_0001441601"/>
</dbReference>
<name>A0A183B591_9TREM</name>
<dbReference type="Proteomes" id="UP000272942">
    <property type="component" value="Unassembled WGS sequence"/>
</dbReference>
<dbReference type="PANTHER" id="PTHR33395">
    <property type="entry name" value="TRANSCRIPTASE, PUTATIVE-RELATED-RELATED"/>
    <property type="match status" value="1"/>
</dbReference>
<evidence type="ECO:0000313" key="3">
    <source>
        <dbReference type="WBParaSite" id="ECPE_0001441601-mRNA-1"/>
    </source>
</evidence>
<dbReference type="OrthoDB" id="10056483at2759"/>
<dbReference type="AlphaFoldDB" id="A0A183B591"/>
<gene>
    <name evidence="1" type="ORF">ECPE_LOCUS14376</name>
</gene>
<reference evidence="3" key="1">
    <citation type="submission" date="2016-06" db="UniProtKB">
        <authorList>
            <consortium name="WormBaseParasite"/>
        </authorList>
    </citation>
    <scope>IDENTIFICATION</scope>
</reference>
<evidence type="ECO:0000313" key="2">
    <source>
        <dbReference type="Proteomes" id="UP000272942"/>
    </source>
</evidence>
<reference evidence="1 2" key="2">
    <citation type="submission" date="2018-11" db="EMBL/GenBank/DDBJ databases">
        <authorList>
            <consortium name="Pathogen Informatics"/>
        </authorList>
    </citation>
    <scope>NUCLEOTIDE SEQUENCE [LARGE SCALE GENOMIC DNA]</scope>
    <source>
        <strain evidence="1 2">Egypt</strain>
    </source>
</reference>
<accession>A0A183B591</accession>
<keyword evidence="2" id="KW-1185">Reference proteome</keyword>